<dbReference type="AlphaFoldDB" id="A0A060VTS2"/>
<organism evidence="2 3">
    <name type="scientific">Oncorhynchus mykiss</name>
    <name type="common">Rainbow trout</name>
    <name type="synonym">Salmo gairdneri</name>
    <dbReference type="NCBI Taxonomy" id="8022"/>
    <lineage>
        <taxon>Eukaryota</taxon>
        <taxon>Metazoa</taxon>
        <taxon>Chordata</taxon>
        <taxon>Craniata</taxon>
        <taxon>Vertebrata</taxon>
        <taxon>Euteleostomi</taxon>
        <taxon>Actinopterygii</taxon>
        <taxon>Neopterygii</taxon>
        <taxon>Teleostei</taxon>
        <taxon>Protacanthopterygii</taxon>
        <taxon>Salmoniformes</taxon>
        <taxon>Salmonidae</taxon>
        <taxon>Salmoninae</taxon>
        <taxon>Oncorhynchus</taxon>
    </lineage>
</organism>
<proteinExistence type="predicted"/>
<feature type="chain" id="PRO_5001589148" description="Reverse transcriptase domain-containing protein" evidence="1">
    <location>
        <begin position="23"/>
        <end position="145"/>
    </location>
</feature>
<evidence type="ECO:0000313" key="2">
    <source>
        <dbReference type="EMBL" id="CDQ56394.1"/>
    </source>
</evidence>
<dbReference type="EMBL" id="FR904262">
    <property type="protein sequence ID" value="CDQ56394.1"/>
    <property type="molecule type" value="Genomic_DNA"/>
</dbReference>
<feature type="signal peptide" evidence="1">
    <location>
        <begin position="1"/>
        <end position="22"/>
    </location>
</feature>
<evidence type="ECO:0008006" key="4">
    <source>
        <dbReference type="Google" id="ProtNLM"/>
    </source>
</evidence>
<accession>A0A060VTS2</accession>
<dbReference type="PANTHER" id="PTHR47510:SF3">
    <property type="entry name" value="ENDO_EXONUCLEASE_PHOSPHATASE DOMAIN-CONTAINING PROTEIN"/>
    <property type="match status" value="1"/>
</dbReference>
<evidence type="ECO:0000313" key="3">
    <source>
        <dbReference type="Proteomes" id="UP000193380"/>
    </source>
</evidence>
<dbReference type="Proteomes" id="UP000193380">
    <property type="component" value="Unassembled WGS sequence"/>
</dbReference>
<evidence type="ECO:0000256" key="1">
    <source>
        <dbReference type="SAM" id="SignalP"/>
    </source>
</evidence>
<keyword evidence="1" id="KW-0732">Signal</keyword>
<name>A0A060VTS2_ONCMY</name>
<dbReference type="PANTHER" id="PTHR47510">
    <property type="entry name" value="REVERSE TRANSCRIPTASE DOMAIN-CONTAINING PROTEIN"/>
    <property type="match status" value="1"/>
</dbReference>
<reference evidence="2" key="2">
    <citation type="submission" date="2014-03" db="EMBL/GenBank/DDBJ databases">
        <authorList>
            <person name="Genoscope - CEA"/>
        </authorList>
    </citation>
    <scope>NUCLEOTIDE SEQUENCE</scope>
</reference>
<gene>
    <name evidence="2" type="ORF">GSONMT00078978001</name>
</gene>
<dbReference type="PaxDb" id="8022-A0A060VTS2"/>
<reference evidence="2" key="1">
    <citation type="journal article" date="2014" name="Nat. Commun.">
        <title>The rainbow trout genome provides novel insights into evolution after whole-genome duplication in vertebrates.</title>
        <authorList>
            <person name="Berthelot C."/>
            <person name="Brunet F."/>
            <person name="Chalopin D."/>
            <person name="Juanchich A."/>
            <person name="Bernard M."/>
            <person name="Noel B."/>
            <person name="Bento P."/>
            <person name="Da Silva C."/>
            <person name="Labadie K."/>
            <person name="Alberti A."/>
            <person name="Aury J.M."/>
            <person name="Louis A."/>
            <person name="Dehais P."/>
            <person name="Bardou P."/>
            <person name="Montfort J."/>
            <person name="Klopp C."/>
            <person name="Cabau C."/>
            <person name="Gaspin C."/>
            <person name="Thorgaard G.H."/>
            <person name="Boussaha M."/>
            <person name="Quillet E."/>
            <person name="Guyomard R."/>
            <person name="Galiana D."/>
            <person name="Bobe J."/>
            <person name="Volff J.N."/>
            <person name="Genet C."/>
            <person name="Wincker P."/>
            <person name="Jaillon O."/>
            <person name="Roest Crollius H."/>
            <person name="Guiguen Y."/>
        </authorList>
    </citation>
    <scope>NUCLEOTIDE SEQUENCE [LARGE SCALE GENOMIC DNA]</scope>
</reference>
<protein>
    <recommendedName>
        <fullName evidence="4">Reverse transcriptase domain-containing protein</fullName>
    </recommendedName>
</protein>
<sequence length="145" mass="16513">MILLRWLYARAVSCGGLTSLCASCFHQSYFRMFLQLGSCRNNSYPSLLFPHASRGPPLSLFPRKLRSTDDAISTTLHTSLTQLDKRNTYVRMLFINYSSAFNTIVPSKLVIKLETLGLDPALCNWVLDFLTGRPQVVRARLQHHH</sequence>